<proteinExistence type="predicted"/>
<gene>
    <name evidence="1" type="ORF">LOK49_LG09G02331</name>
</gene>
<comment type="caution">
    <text evidence="1">The sequence shown here is derived from an EMBL/GenBank/DDBJ whole genome shotgun (WGS) entry which is preliminary data.</text>
</comment>
<protein>
    <submittedName>
        <fullName evidence="1">Uncharacterized protein</fullName>
    </submittedName>
</protein>
<organism evidence="1 2">
    <name type="scientific">Camellia lanceoleosa</name>
    <dbReference type="NCBI Taxonomy" id="1840588"/>
    <lineage>
        <taxon>Eukaryota</taxon>
        <taxon>Viridiplantae</taxon>
        <taxon>Streptophyta</taxon>
        <taxon>Embryophyta</taxon>
        <taxon>Tracheophyta</taxon>
        <taxon>Spermatophyta</taxon>
        <taxon>Magnoliopsida</taxon>
        <taxon>eudicotyledons</taxon>
        <taxon>Gunneridae</taxon>
        <taxon>Pentapetalae</taxon>
        <taxon>asterids</taxon>
        <taxon>Ericales</taxon>
        <taxon>Theaceae</taxon>
        <taxon>Camellia</taxon>
    </lineage>
</organism>
<sequence>MANSRIAKFVTEVAPPQIVSVMRRRASKMLDTINEEERDVSSNDSLSSSSPFGPNSASSYNITESKYFLKEVQRSISKLISH</sequence>
<name>A0ACC0GH72_9ERIC</name>
<evidence type="ECO:0000313" key="1">
    <source>
        <dbReference type="EMBL" id="KAI8000410.1"/>
    </source>
</evidence>
<dbReference type="Proteomes" id="UP001060215">
    <property type="component" value="Chromosome 8"/>
</dbReference>
<dbReference type="EMBL" id="CM045765">
    <property type="protein sequence ID" value="KAI8000410.1"/>
    <property type="molecule type" value="Genomic_DNA"/>
</dbReference>
<reference evidence="1 2" key="1">
    <citation type="journal article" date="2022" name="Plant J.">
        <title>Chromosome-level genome of Camellia lanceoleosa provides a valuable resource for understanding genome evolution and self-incompatibility.</title>
        <authorList>
            <person name="Gong W."/>
            <person name="Xiao S."/>
            <person name="Wang L."/>
            <person name="Liao Z."/>
            <person name="Chang Y."/>
            <person name="Mo W."/>
            <person name="Hu G."/>
            <person name="Li W."/>
            <person name="Zhao G."/>
            <person name="Zhu H."/>
            <person name="Hu X."/>
            <person name="Ji K."/>
            <person name="Xiang X."/>
            <person name="Song Q."/>
            <person name="Yuan D."/>
            <person name="Jin S."/>
            <person name="Zhang L."/>
        </authorList>
    </citation>
    <scope>NUCLEOTIDE SEQUENCE [LARGE SCALE GENOMIC DNA]</scope>
    <source>
        <strain evidence="1">SQ_2022a</strain>
    </source>
</reference>
<evidence type="ECO:0000313" key="2">
    <source>
        <dbReference type="Proteomes" id="UP001060215"/>
    </source>
</evidence>
<accession>A0ACC0GH72</accession>
<keyword evidence="2" id="KW-1185">Reference proteome</keyword>